<gene>
    <name evidence="5" type="ORF">CVIRNUC_009367</name>
</gene>
<feature type="compositionally biased region" description="Basic and acidic residues" evidence="4">
    <location>
        <begin position="84"/>
        <end position="96"/>
    </location>
</feature>
<dbReference type="GO" id="GO:0006412">
    <property type="term" value="P:translation"/>
    <property type="evidence" value="ECO:0007669"/>
    <property type="project" value="InterPro"/>
</dbReference>
<dbReference type="NCBIfam" id="TIGR00030">
    <property type="entry name" value="S21p"/>
    <property type="match status" value="1"/>
</dbReference>
<dbReference type="InterPro" id="IPR001911">
    <property type="entry name" value="Ribosomal_bS21"/>
</dbReference>
<dbReference type="EMBL" id="CAUYUE010000014">
    <property type="protein sequence ID" value="CAK0786154.1"/>
    <property type="molecule type" value="Genomic_DNA"/>
</dbReference>
<evidence type="ECO:0000256" key="2">
    <source>
        <dbReference type="ARBA" id="ARBA00022980"/>
    </source>
</evidence>
<keyword evidence="2" id="KW-0689">Ribosomal protein</keyword>
<comment type="similarity">
    <text evidence="1">Belongs to the bacterial ribosomal protein bS21 family.</text>
</comment>
<sequence>MMSTLSAFLPSVGLRPRHTCKHSLSSSNGTASKLYMKSSHAYHVEVLVGDDEPPENALKRFRWATKTSGLVQEARRRRYFENTQDEKKRRIKDGHMKKSKRYVPPPRYEEAVTTLEPAPFADLFGDSDNIFGQEQEAPQSGTRSAF</sequence>
<dbReference type="GO" id="GO:0003735">
    <property type="term" value="F:structural constituent of ribosome"/>
    <property type="evidence" value="ECO:0007669"/>
    <property type="project" value="InterPro"/>
</dbReference>
<evidence type="ECO:0000256" key="4">
    <source>
        <dbReference type="SAM" id="MobiDB-lite"/>
    </source>
</evidence>
<proteinExistence type="inferred from homology"/>
<dbReference type="PANTHER" id="PTHR21109">
    <property type="entry name" value="MITOCHONDRIAL 28S RIBOSOMAL PROTEIN S21"/>
    <property type="match status" value="1"/>
</dbReference>
<dbReference type="InterPro" id="IPR038380">
    <property type="entry name" value="Ribosomal_bS21_sf"/>
</dbReference>
<dbReference type="GO" id="GO:1990904">
    <property type="term" value="C:ribonucleoprotein complex"/>
    <property type="evidence" value="ECO:0007669"/>
    <property type="project" value="UniProtKB-KW"/>
</dbReference>
<dbReference type="Gene3D" id="1.20.5.1150">
    <property type="entry name" value="Ribosomal protein S8"/>
    <property type="match status" value="1"/>
</dbReference>
<evidence type="ECO:0000313" key="6">
    <source>
        <dbReference type="Proteomes" id="UP001314263"/>
    </source>
</evidence>
<evidence type="ECO:0000256" key="3">
    <source>
        <dbReference type="ARBA" id="ARBA00023274"/>
    </source>
</evidence>
<dbReference type="PANTHER" id="PTHR21109:SF0">
    <property type="entry name" value="SMALL RIBOSOMAL SUBUNIT PROTEIN BS21M"/>
    <property type="match status" value="1"/>
</dbReference>
<evidence type="ECO:0008006" key="7">
    <source>
        <dbReference type="Google" id="ProtNLM"/>
    </source>
</evidence>
<dbReference type="Proteomes" id="UP001314263">
    <property type="component" value="Unassembled WGS sequence"/>
</dbReference>
<protein>
    <recommendedName>
        <fullName evidence="7">Ribosomal protein S21</fullName>
    </recommendedName>
</protein>
<feature type="region of interest" description="Disordered" evidence="4">
    <location>
        <begin position="125"/>
        <end position="146"/>
    </location>
</feature>
<feature type="compositionally biased region" description="Polar residues" evidence="4">
    <location>
        <begin position="130"/>
        <end position="146"/>
    </location>
</feature>
<dbReference type="GO" id="GO:0005840">
    <property type="term" value="C:ribosome"/>
    <property type="evidence" value="ECO:0007669"/>
    <property type="project" value="UniProtKB-KW"/>
</dbReference>
<comment type="caution">
    <text evidence="5">The sequence shown here is derived from an EMBL/GenBank/DDBJ whole genome shotgun (WGS) entry which is preliminary data.</text>
</comment>
<feature type="region of interest" description="Disordered" evidence="4">
    <location>
        <begin position="79"/>
        <end position="107"/>
    </location>
</feature>
<organism evidence="5 6">
    <name type="scientific">Coccomyxa viridis</name>
    <dbReference type="NCBI Taxonomy" id="1274662"/>
    <lineage>
        <taxon>Eukaryota</taxon>
        <taxon>Viridiplantae</taxon>
        <taxon>Chlorophyta</taxon>
        <taxon>core chlorophytes</taxon>
        <taxon>Trebouxiophyceae</taxon>
        <taxon>Trebouxiophyceae incertae sedis</taxon>
        <taxon>Coccomyxaceae</taxon>
        <taxon>Coccomyxa</taxon>
    </lineage>
</organism>
<keyword evidence="6" id="KW-1185">Reference proteome</keyword>
<accession>A0AAV1IJK8</accession>
<keyword evidence="3" id="KW-0687">Ribonucleoprotein</keyword>
<reference evidence="5 6" key="1">
    <citation type="submission" date="2023-10" db="EMBL/GenBank/DDBJ databases">
        <authorList>
            <person name="Maclean D."/>
            <person name="Macfadyen A."/>
        </authorList>
    </citation>
    <scope>NUCLEOTIDE SEQUENCE [LARGE SCALE GENOMIC DNA]</scope>
</reference>
<evidence type="ECO:0000256" key="1">
    <source>
        <dbReference type="ARBA" id="ARBA00006640"/>
    </source>
</evidence>
<dbReference type="HAMAP" id="MF_00358">
    <property type="entry name" value="Ribosomal_bS21"/>
    <property type="match status" value="1"/>
</dbReference>
<dbReference type="Pfam" id="PF01165">
    <property type="entry name" value="Ribosomal_S21"/>
    <property type="match status" value="1"/>
</dbReference>
<name>A0AAV1IJK8_9CHLO</name>
<evidence type="ECO:0000313" key="5">
    <source>
        <dbReference type="EMBL" id="CAK0786154.1"/>
    </source>
</evidence>
<dbReference type="AlphaFoldDB" id="A0AAV1IJK8"/>